<evidence type="ECO:0000313" key="4">
    <source>
        <dbReference type="EMBL" id="KAG5667953.1"/>
    </source>
</evidence>
<feature type="compositionally biased region" description="Low complexity" evidence="2">
    <location>
        <begin position="37"/>
        <end position="48"/>
    </location>
</feature>
<feature type="transmembrane region" description="Helical" evidence="3">
    <location>
        <begin position="443"/>
        <end position="465"/>
    </location>
</feature>
<comment type="caution">
    <text evidence="4">The sequence shown here is derived from an EMBL/GenBank/DDBJ whole genome shotgun (WGS) entry which is preliminary data.</text>
</comment>
<feature type="transmembrane region" description="Helical" evidence="3">
    <location>
        <begin position="333"/>
        <end position="354"/>
    </location>
</feature>
<feature type="transmembrane region" description="Helical" evidence="3">
    <location>
        <begin position="206"/>
        <end position="225"/>
    </location>
</feature>
<dbReference type="Proteomes" id="UP001107558">
    <property type="component" value="Chromosome 4"/>
</dbReference>
<feature type="transmembrane region" description="Helical" evidence="3">
    <location>
        <begin position="245"/>
        <end position="269"/>
    </location>
</feature>
<protein>
    <submittedName>
        <fullName evidence="4">Uncharacterized protein</fullName>
    </submittedName>
</protein>
<feature type="transmembrane region" description="Helical" evidence="3">
    <location>
        <begin position="134"/>
        <end position="151"/>
    </location>
</feature>
<keyword evidence="5" id="KW-1185">Reference proteome</keyword>
<organism evidence="4 5">
    <name type="scientific">Polypedilum vanderplanki</name>
    <name type="common">Sleeping chironomid midge</name>
    <dbReference type="NCBI Taxonomy" id="319348"/>
    <lineage>
        <taxon>Eukaryota</taxon>
        <taxon>Metazoa</taxon>
        <taxon>Ecdysozoa</taxon>
        <taxon>Arthropoda</taxon>
        <taxon>Hexapoda</taxon>
        <taxon>Insecta</taxon>
        <taxon>Pterygota</taxon>
        <taxon>Neoptera</taxon>
        <taxon>Endopterygota</taxon>
        <taxon>Diptera</taxon>
        <taxon>Nematocera</taxon>
        <taxon>Chironomoidea</taxon>
        <taxon>Chironomidae</taxon>
        <taxon>Chironominae</taxon>
        <taxon>Polypedilum</taxon>
        <taxon>Polypedilum</taxon>
    </lineage>
</organism>
<evidence type="ECO:0000256" key="3">
    <source>
        <dbReference type="SAM" id="Phobius"/>
    </source>
</evidence>
<dbReference type="InterPro" id="IPR039672">
    <property type="entry name" value="MFS_2"/>
</dbReference>
<evidence type="ECO:0000256" key="1">
    <source>
        <dbReference type="ARBA" id="ARBA00008335"/>
    </source>
</evidence>
<gene>
    <name evidence="4" type="ORF">PVAND_015912</name>
</gene>
<name>A0A9J6BDJ6_POLVA</name>
<dbReference type="OrthoDB" id="1730117at2759"/>
<feature type="transmembrane region" description="Helical" evidence="3">
    <location>
        <begin position="384"/>
        <end position="402"/>
    </location>
</feature>
<dbReference type="PANTHER" id="PTHR11328:SF49">
    <property type="entry name" value="MAJOR FACILITATOR SUPERFAMILY DOMAIN-CONTAINING PROTEIN 12-LIKE PROTEIN"/>
    <property type="match status" value="1"/>
</dbReference>
<keyword evidence="3" id="KW-1133">Transmembrane helix</keyword>
<proteinExistence type="inferred from homology"/>
<comment type="similarity">
    <text evidence="1">Belongs to the major facilitator superfamily.</text>
</comment>
<dbReference type="AlphaFoldDB" id="A0A9J6BDJ6"/>
<dbReference type="EMBL" id="JADBJN010000004">
    <property type="protein sequence ID" value="KAG5667953.1"/>
    <property type="molecule type" value="Genomic_DNA"/>
</dbReference>
<dbReference type="Pfam" id="PF13347">
    <property type="entry name" value="MFS_2"/>
    <property type="match status" value="1"/>
</dbReference>
<dbReference type="GO" id="GO:0008643">
    <property type="term" value="P:carbohydrate transport"/>
    <property type="evidence" value="ECO:0007669"/>
    <property type="project" value="InterPro"/>
</dbReference>
<feature type="compositionally biased region" description="Polar residues" evidence="2">
    <location>
        <begin position="10"/>
        <end position="36"/>
    </location>
</feature>
<feature type="transmembrane region" description="Helical" evidence="3">
    <location>
        <begin position="73"/>
        <end position="95"/>
    </location>
</feature>
<feature type="transmembrane region" description="Helical" evidence="3">
    <location>
        <begin position="516"/>
        <end position="536"/>
    </location>
</feature>
<dbReference type="Gene3D" id="1.20.1250.20">
    <property type="entry name" value="MFS general substrate transporter like domains"/>
    <property type="match status" value="2"/>
</dbReference>
<keyword evidence="3" id="KW-0812">Transmembrane</keyword>
<keyword evidence="3" id="KW-0472">Membrane</keyword>
<feature type="transmembrane region" description="Helical" evidence="3">
    <location>
        <begin position="163"/>
        <end position="185"/>
    </location>
</feature>
<reference evidence="4" key="1">
    <citation type="submission" date="2021-03" db="EMBL/GenBank/DDBJ databases">
        <title>Chromosome level genome of the anhydrobiotic midge Polypedilum vanderplanki.</title>
        <authorList>
            <person name="Yoshida Y."/>
            <person name="Kikawada T."/>
            <person name="Gusev O."/>
        </authorList>
    </citation>
    <scope>NUCLEOTIDE SEQUENCE</scope>
    <source>
        <strain evidence="4">NIAS01</strain>
        <tissue evidence="4">Whole body or cell culture</tissue>
    </source>
</reference>
<feature type="transmembrane region" description="Helical" evidence="3">
    <location>
        <begin position="101"/>
        <end position="122"/>
    </location>
</feature>
<feature type="transmembrane region" description="Helical" evidence="3">
    <location>
        <begin position="414"/>
        <end position="431"/>
    </location>
</feature>
<sequence length="554" mass="61623">MSDRARLLPSSDSQIITNTPVDQTTTHSIPNYGSIQDSSTNSNPTDDSLTAIMPDDKTTLKFFEKVGFSLGHVYNDLCAGIWFSYTLLFMQGVLGMPGPEAGAMVMLGQVGDAIATPIVGLITDKFSTKRKWHIFGTFLVLLTFPLIFAVCPYCDEFPPWWRLIYFTIVILIFQFGWPVVQITHLAMIPELSRTQRDRSELTATRYSASICSNVVVYIVTWAVLHLQTSTESKITPADWPKFRDIALILTLIGVSMSVLFHFSLSLSNYEYRRRLTMSRRIQAIPTTDTESLISNASVEEATSSTNSTVVDRIYVTTVPKKNFFKSPLLYQNALLYVFSRLFMTTSLVYMPLWLNERAYVPTIPTTVTVGEISDILDNKSIENIATVPLASFIASFLASMFFKMGDRFIGHKVGYLIGSLISVVGCVWVALAASPDSSVWELYAVATFFGAGSSVTMIASLCITADFIGPHVDQGGFIYSAVTFCDKLITGVAVVVIETIKCKTHDECPTYYRDVLAYACGFSAIFGIFTLATLICTKSITERIDREERRTLRT</sequence>
<feature type="region of interest" description="Disordered" evidence="2">
    <location>
        <begin position="1"/>
        <end position="50"/>
    </location>
</feature>
<dbReference type="InterPro" id="IPR036259">
    <property type="entry name" value="MFS_trans_sf"/>
</dbReference>
<feature type="transmembrane region" description="Helical" evidence="3">
    <location>
        <begin position="477"/>
        <end position="496"/>
    </location>
</feature>
<dbReference type="PANTHER" id="PTHR11328">
    <property type="entry name" value="MAJOR FACILITATOR SUPERFAMILY DOMAIN-CONTAINING PROTEIN"/>
    <property type="match status" value="1"/>
</dbReference>
<evidence type="ECO:0000256" key="2">
    <source>
        <dbReference type="SAM" id="MobiDB-lite"/>
    </source>
</evidence>
<dbReference type="GO" id="GO:0005886">
    <property type="term" value="C:plasma membrane"/>
    <property type="evidence" value="ECO:0007669"/>
    <property type="project" value="TreeGrafter"/>
</dbReference>
<dbReference type="SUPFAM" id="SSF103473">
    <property type="entry name" value="MFS general substrate transporter"/>
    <property type="match status" value="1"/>
</dbReference>
<accession>A0A9J6BDJ6</accession>
<evidence type="ECO:0000313" key="5">
    <source>
        <dbReference type="Proteomes" id="UP001107558"/>
    </source>
</evidence>
<dbReference type="CDD" id="cd17491">
    <property type="entry name" value="MFS_MFSD12"/>
    <property type="match status" value="1"/>
</dbReference>
<dbReference type="GO" id="GO:0015293">
    <property type="term" value="F:symporter activity"/>
    <property type="evidence" value="ECO:0007669"/>
    <property type="project" value="InterPro"/>
</dbReference>